<keyword evidence="8 10" id="KW-0675">Receptor</keyword>
<keyword evidence="9 10" id="KW-0539">Nucleus</keyword>
<dbReference type="PRINTS" id="PR00047">
    <property type="entry name" value="STROIDFINGER"/>
</dbReference>
<dbReference type="Gene3D" id="1.10.565.10">
    <property type="entry name" value="Retinoid X Receptor"/>
    <property type="match status" value="1"/>
</dbReference>
<evidence type="ECO:0000256" key="11">
    <source>
        <dbReference type="SAM" id="MobiDB-lite"/>
    </source>
</evidence>
<dbReference type="Gene3D" id="3.30.50.10">
    <property type="entry name" value="Erythroid Transcription Factor GATA-1, subunit A"/>
    <property type="match status" value="1"/>
</dbReference>
<evidence type="ECO:0000259" key="12">
    <source>
        <dbReference type="PROSITE" id="PS51030"/>
    </source>
</evidence>
<feature type="compositionally biased region" description="Low complexity" evidence="11">
    <location>
        <begin position="178"/>
        <end position="191"/>
    </location>
</feature>
<evidence type="ECO:0000256" key="8">
    <source>
        <dbReference type="ARBA" id="ARBA00023170"/>
    </source>
</evidence>
<evidence type="ECO:0000256" key="5">
    <source>
        <dbReference type="ARBA" id="ARBA00023015"/>
    </source>
</evidence>
<evidence type="ECO:0000256" key="1">
    <source>
        <dbReference type="ARBA" id="ARBA00004123"/>
    </source>
</evidence>
<evidence type="ECO:0000256" key="9">
    <source>
        <dbReference type="ARBA" id="ARBA00023242"/>
    </source>
</evidence>
<keyword evidence="5 10" id="KW-0805">Transcription regulation</keyword>
<evidence type="ECO:0000256" key="4">
    <source>
        <dbReference type="ARBA" id="ARBA00022833"/>
    </source>
</evidence>
<keyword evidence="6 10" id="KW-0238">DNA-binding</keyword>
<dbReference type="Pfam" id="PF00104">
    <property type="entry name" value="Hormone_recep"/>
    <property type="match status" value="1"/>
</dbReference>
<comment type="subcellular location">
    <subcellularLocation>
        <location evidence="1 10">Nucleus</location>
    </subcellularLocation>
</comment>
<feature type="domain" description="NR LBD" evidence="13">
    <location>
        <begin position="232"/>
        <end position="465"/>
    </location>
</feature>
<reference evidence="14 15" key="1">
    <citation type="submission" date="2023-09" db="EMBL/GenBank/DDBJ databases">
        <title>Nesidiocoris tenuis whole genome shotgun sequence.</title>
        <authorList>
            <person name="Shibata T."/>
            <person name="Shimoda M."/>
            <person name="Kobayashi T."/>
            <person name="Uehara T."/>
        </authorList>
    </citation>
    <scope>NUCLEOTIDE SEQUENCE [LARGE SCALE GENOMIC DNA]</scope>
    <source>
        <strain evidence="14 15">Japan</strain>
    </source>
</reference>
<dbReference type="PROSITE" id="PS51030">
    <property type="entry name" value="NUCLEAR_REC_DBD_2"/>
    <property type="match status" value="1"/>
</dbReference>
<feature type="region of interest" description="Disordered" evidence="11">
    <location>
        <begin position="175"/>
        <end position="200"/>
    </location>
</feature>
<evidence type="ECO:0000313" key="15">
    <source>
        <dbReference type="Proteomes" id="UP001307889"/>
    </source>
</evidence>
<dbReference type="InterPro" id="IPR050274">
    <property type="entry name" value="Nuclear_hormone_rcpt_NR2"/>
</dbReference>
<dbReference type="InterPro" id="IPR001723">
    <property type="entry name" value="Nuclear_hrmn_rcpt"/>
</dbReference>
<comment type="similarity">
    <text evidence="10">Belongs to the nuclear hormone receptor family.</text>
</comment>
<keyword evidence="3 10" id="KW-0863">Zinc-finger</keyword>
<dbReference type="Proteomes" id="UP001307889">
    <property type="component" value="Chromosome 2"/>
</dbReference>
<keyword evidence="4 10" id="KW-0862">Zinc</keyword>
<keyword evidence="15" id="KW-1185">Reference proteome</keyword>
<dbReference type="PROSITE" id="PS51843">
    <property type="entry name" value="NR_LBD"/>
    <property type="match status" value="1"/>
</dbReference>
<dbReference type="EMBL" id="AP028910">
    <property type="protein sequence ID" value="BES91355.1"/>
    <property type="molecule type" value="Genomic_DNA"/>
</dbReference>
<evidence type="ECO:0000313" key="14">
    <source>
        <dbReference type="EMBL" id="BES91355.1"/>
    </source>
</evidence>
<dbReference type="PANTHER" id="PTHR24083">
    <property type="entry name" value="NUCLEAR HORMONE RECEPTOR"/>
    <property type="match status" value="1"/>
</dbReference>
<gene>
    <name evidence="14" type="ORF">NTJ_04163</name>
</gene>
<keyword evidence="7 10" id="KW-0804">Transcription</keyword>
<dbReference type="Pfam" id="PF00105">
    <property type="entry name" value="zf-C4"/>
    <property type="match status" value="1"/>
</dbReference>
<evidence type="ECO:0000256" key="7">
    <source>
        <dbReference type="ARBA" id="ARBA00023163"/>
    </source>
</evidence>
<name>A0ABN7AGG6_9HEMI</name>
<proteinExistence type="inferred from homology"/>
<dbReference type="InterPro" id="IPR001628">
    <property type="entry name" value="Znf_hrmn_rcpt"/>
</dbReference>
<dbReference type="SMART" id="SM00399">
    <property type="entry name" value="ZnF_C4"/>
    <property type="match status" value="1"/>
</dbReference>
<evidence type="ECO:0000256" key="10">
    <source>
        <dbReference type="RuleBase" id="RU004334"/>
    </source>
</evidence>
<evidence type="ECO:0000256" key="6">
    <source>
        <dbReference type="ARBA" id="ARBA00023125"/>
    </source>
</evidence>
<dbReference type="PROSITE" id="PS00031">
    <property type="entry name" value="NUCLEAR_REC_DBD_1"/>
    <property type="match status" value="1"/>
</dbReference>
<evidence type="ECO:0000256" key="2">
    <source>
        <dbReference type="ARBA" id="ARBA00022723"/>
    </source>
</evidence>
<evidence type="ECO:0000259" key="13">
    <source>
        <dbReference type="PROSITE" id="PS51843"/>
    </source>
</evidence>
<dbReference type="PRINTS" id="PR00398">
    <property type="entry name" value="STRDHORMONER"/>
</dbReference>
<dbReference type="InterPro" id="IPR000536">
    <property type="entry name" value="Nucl_hrmn_rcpt_lig-bd"/>
</dbReference>
<dbReference type="SUPFAM" id="SSF57716">
    <property type="entry name" value="Glucocorticoid receptor-like (DNA-binding domain)"/>
    <property type="match status" value="1"/>
</dbReference>
<dbReference type="InterPro" id="IPR013088">
    <property type="entry name" value="Znf_NHR/GATA"/>
</dbReference>
<organism evidence="14 15">
    <name type="scientific">Nesidiocoris tenuis</name>
    <dbReference type="NCBI Taxonomy" id="355587"/>
    <lineage>
        <taxon>Eukaryota</taxon>
        <taxon>Metazoa</taxon>
        <taxon>Ecdysozoa</taxon>
        <taxon>Arthropoda</taxon>
        <taxon>Hexapoda</taxon>
        <taxon>Insecta</taxon>
        <taxon>Pterygota</taxon>
        <taxon>Neoptera</taxon>
        <taxon>Paraneoptera</taxon>
        <taxon>Hemiptera</taxon>
        <taxon>Heteroptera</taxon>
        <taxon>Panheteroptera</taxon>
        <taxon>Cimicomorpha</taxon>
        <taxon>Miridae</taxon>
        <taxon>Dicyphina</taxon>
        <taxon>Nesidiocoris</taxon>
    </lineage>
</organism>
<keyword evidence="2 10" id="KW-0479">Metal-binding</keyword>
<dbReference type="SUPFAM" id="SSF48508">
    <property type="entry name" value="Nuclear receptor ligand-binding domain"/>
    <property type="match status" value="1"/>
</dbReference>
<dbReference type="SMART" id="SM00430">
    <property type="entry name" value="HOLI"/>
    <property type="match status" value="1"/>
</dbReference>
<feature type="domain" description="Nuclear receptor" evidence="12">
    <location>
        <begin position="25"/>
        <end position="100"/>
    </location>
</feature>
<sequence length="497" mass="56885">MDQHLDTNGVMNSNNDKIHALCLGVEICVVCGDRASGRHYGAISCEGCKGFFKRSIRKRLGYQCRGSQQCEVTKHHRNRCQYCRLQKCLTMGMRSDSVQHERKPISVKKEFPNHNNSFNVGDVPNYPLNFSLFVDRENRWDSKSNYNYSQTQQWQQLNFSQANMGVYPYNPFSESGYSRESNNTTSNNFEENNYEESSDSDIIEPIYSAPDDRASMNNTLESIQGNGPVANSDEEDVEPIQVDGHILEDNTFTFKIQNPSPVPEFNDVHYIIECASRLLFLSVHWARNIPAFQMFSVQNQITIMQGCWNELFLLGLAQCFKTLSIPTIIYSMVNHLQKSVVEEKISVSKAKAVTAHIYSLRDYCQSLIDLNIDDQEFAYLKAISLFSPDNRMVYLRRRLSHLQQKAAQELREQVGENNADKFAKLLLRLPPLRALNRYIMEQMFFPGLGDQCGIHNIIPFILKMDSTDFMSDEGSFQSSAMDALFIKSESRSEEPGA</sequence>
<dbReference type="InterPro" id="IPR035500">
    <property type="entry name" value="NHR-like_dom_sf"/>
</dbReference>
<evidence type="ECO:0000256" key="3">
    <source>
        <dbReference type="ARBA" id="ARBA00022771"/>
    </source>
</evidence>
<accession>A0ABN7AGG6</accession>
<protein>
    <submittedName>
        <fullName evidence="14">Receptor</fullName>
    </submittedName>
</protein>